<accession>A0A1H7Z9U7</accession>
<evidence type="ECO:0000256" key="2">
    <source>
        <dbReference type="SAM" id="Phobius"/>
    </source>
</evidence>
<proteinExistence type="predicted"/>
<keyword evidence="2" id="KW-1133">Transmembrane helix</keyword>
<dbReference type="RefSeq" id="WP_055506250.1">
    <property type="nucleotide sequence ID" value="NZ_BBZG01000003.1"/>
</dbReference>
<feature type="transmembrane region" description="Helical" evidence="2">
    <location>
        <begin position="38"/>
        <end position="58"/>
    </location>
</feature>
<gene>
    <name evidence="3" type="ORF">SAMN05660976_05463</name>
</gene>
<sequence>MNDSSILITAVLGLGASGVLLLVGIVLTAMARRHRGRAAVLGLIGCVVLLLGTLFNVLRNFATDLILELFGTRSLGTVFSIQNLISTFFEIVGTGLLIWGVAARSTGREAGQQPLPQGRQPQPAPHQPWPQPGPAPLPDWQQPAPHQPGAHQPGPQQMGPQQSGQQQPGWQTPGGQPPQGY</sequence>
<feature type="transmembrane region" description="Helical" evidence="2">
    <location>
        <begin position="78"/>
        <end position="102"/>
    </location>
</feature>
<reference evidence="3 4" key="1">
    <citation type="submission" date="2016-10" db="EMBL/GenBank/DDBJ databases">
        <authorList>
            <person name="de Groot N.N."/>
        </authorList>
    </citation>
    <scope>NUCLEOTIDE SEQUENCE [LARGE SCALE GENOMIC DNA]</scope>
    <source>
        <strain evidence="3 4">DSM 43357</strain>
    </source>
</reference>
<evidence type="ECO:0000313" key="4">
    <source>
        <dbReference type="Proteomes" id="UP000198953"/>
    </source>
</evidence>
<feature type="transmembrane region" description="Helical" evidence="2">
    <location>
        <begin position="6"/>
        <end position="31"/>
    </location>
</feature>
<evidence type="ECO:0000256" key="1">
    <source>
        <dbReference type="SAM" id="MobiDB-lite"/>
    </source>
</evidence>
<keyword evidence="2" id="KW-0472">Membrane</keyword>
<feature type="compositionally biased region" description="Low complexity" evidence="1">
    <location>
        <begin position="138"/>
        <end position="181"/>
    </location>
</feature>
<keyword evidence="2" id="KW-0812">Transmembrane</keyword>
<feature type="compositionally biased region" description="Pro residues" evidence="1">
    <location>
        <begin position="122"/>
        <end position="137"/>
    </location>
</feature>
<organism evidence="3 4">
    <name type="scientific">Nonomuraea pusilla</name>
    <dbReference type="NCBI Taxonomy" id="46177"/>
    <lineage>
        <taxon>Bacteria</taxon>
        <taxon>Bacillati</taxon>
        <taxon>Actinomycetota</taxon>
        <taxon>Actinomycetes</taxon>
        <taxon>Streptosporangiales</taxon>
        <taxon>Streptosporangiaceae</taxon>
        <taxon>Nonomuraea</taxon>
    </lineage>
</organism>
<name>A0A1H7Z9U7_9ACTN</name>
<feature type="region of interest" description="Disordered" evidence="1">
    <location>
        <begin position="108"/>
        <end position="181"/>
    </location>
</feature>
<feature type="compositionally biased region" description="Low complexity" evidence="1">
    <location>
        <begin position="110"/>
        <end position="121"/>
    </location>
</feature>
<dbReference type="AlphaFoldDB" id="A0A1H7Z9U7"/>
<keyword evidence="4" id="KW-1185">Reference proteome</keyword>
<dbReference type="EMBL" id="FOBF01000014">
    <property type="protein sequence ID" value="SEM55180.1"/>
    <property type="molecule type" value="Genomic_DNA"/>
</dbReference>
<dbReference type="STRING" id="46177.SAMN05660976_05463"/>
<dbReference type="Proteomes" id="UP000198953">
    <property type="component" value="Unassembled WGS sequence"/>
</dbReference>
<evidence type="ECO:0000313" key="3">
    <source>
        <dbReference type="EMBL" id="SEM55180.1"/>
    </source>
</evidence>
<protein>
    <submittedName>
        <fullName evidence="3">Uncharacterized protein</fullName>
    </submittedName>
</protein>